<dbReference type="AlphaFoldDB" id="A0A6C0LH01"/>
<name>A0A6C0LH01_9ZZZZ</name>
<dbReference type="EMBL" id="MN740504">
    <property type="protein sequence ID" value="QHU30276.1"/>
    <property type="molecule type" value="Genomic_DNA"/>
</dbReference>
<accession>A0A6C0LH01</accession>
<sequence length="174" mass="20144">MEKRINKRIEQHQLDFKNSIKTFVDNNKCRVCGDETDLTSNFLRFIFDFDNLVLSKDDFKKRKRVKNQVPQYERCTAKRANGEQCTRRRKDSACFCGTHIKGTPHGVVDSDGETKTVTKIEVWVQEIKGINYYIDDSNNVYLPEDILQNSTSPRKIGIWNLTDSGDYEIPSLGV</sequence>
<evidence type="ECO:0000313" key="1">
    <source>
        <dbReference type="EMBL" id="QHU30276.1"/>
    </source>
</evidence>
<protein>
    <submittedName>
        <fullName evidence="1">Uncharacterized protein</fullName>
    </submittedName>
</protein>
<reference evidence="1" key="1">
    <citation type="journal article" date="2020" name="Nature">
        <title>Giant virus diversity and host interactions through global metagenomics.</title>
        <authorList>
            <person name="Schulz F."/>
            <person name="Roux S."/>
            <person name="Paez-Espino D."/>
            <person name="Jungbluth S."/>
            <person name="Walsh D.A."/>
            <person name="Denef V.J."/>
            <person name="McMahon K.D."/>
            <person name="Konstantinidis K.T."/>
            <person name="Eloe-Fadrosh E.A."/>
            <person name="Kyrpides N.C."/>
            <person name="Woyke T."/>
        </authorList>
    </citation>
    <scope>NUCLEOTIDE SEQUENCE</scope>
    <source>
        <strain evidence="1">GVMAG-M-3300027833-11</strain>
    </source>
</reference>
<organism evidence="1">
    <name type="scientific">viral metagenome</name>
    <dbReference type="NCBI Taxonomy" id="1070528"/>
    <lineage>
        <taxon>unclassified sequences</taxon>
        <taxon>metagenomes</taxon>
        <taxon>organismal metagenomes</taxon>
    </lineage>
</organism>
<proteinExistence type="predicted"/>